<accession>A0A6I8UE61</accession>
<accession>Q2LYT7</accession>
<dbReference type="eggNOG" id="KOG3619">
    <property type="taxonomic scope" value="Eukaryota"/>
</dbReference>
<feature type="transmembrane region" description="Helical" evidence="16">
    <location>
        <begin position="700"/>
        <end position="718"/>
    </location>
</feature>
<dbReference type="GO" id="GO:0005524">
    <property type="term" value="F:ATP binding"/>
    <property type="evidence" value="ECO:0007669"/>
    <property type="project" value="UniProtKB-KW"/>
</dbReference>
<dbReference type="InterPro" id="IPR018297">
    <property type="entry name" value="A/G_cyclase_CS"/>
</dbReference>
<dbReference type="PANTHER" id="PTHR45627:SF23">
    <property type="entry name" value="AT30656P-RELATED"/>
    <property type="match status" value="1"/>
</dbReference>
<keyword evidence="18" id="KW-1185">Reference proteome</keyword>
<dbReference type="SMR" id="Q2LYT7"/>
<feature type="transmembrane region" description="Helical" evidence="16">
    <location>
        <begin position="109"/>
        <end position="127"/>
    </location>
</feature>
<reference evidence="19" key="1">
    <citation type="submission" date="2025-08" db="UniProtKB">
        <authorList>
            <consortium name="RefSeq"/>
        </authorList>
    </citation>
    <scope>IDENTIFICATION</scope>
    <source>
        <strain evidence="19">MV-25-SWS-2005</strain>
        <tissue evidence="19">Whole body</tissue>
    </source>
</reference>
<evidence type="ECO:0000259" key="17">
    <source>
        <dbReference type="PROSITE" id="PS50125"/>
    </source>
</evidence>
<keyword evidence="13 14" id="KW-0456">Lyase</keyword>
<keyword evidence="10 16" id="KW-1133">Transmembrane helix</keyword>
<feature type="transmembrane region" description="Helical" evidence="16">
    <location>
        <begin position="762"/>
        <end position="779"/>
    </location>
</feature>
<sequence>MDSPRPSFNEDVGDGRSLGNIRTLEWRHLEAKCRALQMEGCVWHYMRRLAANNAAQFIMVIEFLMMVHIILLLTLVKNVRFYALIPYLLVIVLTPLVMMVCLKDNLERNYYVFNMIASWVMVFLLIITDTFMLISHGDYKPLLACYDHVVLVAVYFYLPIAFLEKGRPYILGLTASLVYFCCSYRRLGKFSADLLCYAIYLLYQNLVMSFFFTMRVFQVRRIILSRHQLVYEGIVLKVVMKNEKALLESIMPAKVAHTLQEDICMRIEDERLGKKIPKLRKLFVEPHPDVSILVADMVHYTNLTNTLDVQSLVEILHELFVKYDLAAKRNNALRIKFLGDAYICVSGIPVYNPDHARCCVDQALDMISITQEVREQRKLDIDMRIGVHSGEVFAGVIGHIKWHYDIWSKDVDITNRLEMWGEPGKVHISNRTLNLLNDEYVYEDGTDNAKNDRILQKAEVTTYLVSSRHSDFTDPDDQEQDSSDVSLTSFRMSFSNIYEDVEMMTQKTIVNEVEHMPVGQRIHIWRAPKSNGEDLSEDQLFNSQISLCLLHFHSSSRECAFMKMPDLLMKYNLVVVLIAAVVITVMNATVPLSMDFKELFVILIVLVLICLTAGYKKLWVQYHLLTPMRQPSFFLNRWLIRVSEHIEQQSIFVGIPLSAFVILLVYIISSNGVLSCNRAEFEFELIESDLADEDPQMMCFHPWVVTQSVIIVLSLLFYFGAMALAFKMGLGLLILSCHLFTIHAHYGFAFERSETTNMNLKAEWAHTWYLIAYFIALSIKQRHSTYIYKATFFIRERYEEKRKQTEDTTKSIKIIMANMLPSHVANTFLERRRNDQLFYENFKNVAVMFASIENYEADRAGIRVLHEFICYFDELLVNFGHKYKIEKIKVMGWTYLAACGLEVDHYTDFSINIPVKKENTSEPMNRSNSVRFETATASEGFESNVFLDDAVVVMTEFAVNLLRIMNQIQVADIFYELDLPKSSRGFLKIGIAHGPVMAGVVGLSKPHYDIWGNTVNMASRLTSSGLPGAIQVAEATAQVLRRFNIRCAYRGQRWLKGLGNYPTYLVDLDDSLKFQHNKDEPETSSDSTEETVTVDYL</sequence>
<evidence type="ECO:0000256" key="6">
    <source>
        <dbReference type="ARBA" id="ARBA00022723"/>
    </source>
</evidence>
<dbReference type="HOGENOM" id="CLU_001072_2_0_1"/>
<evidence type="ECO:0000256" key="8">
    <source>
        <dbReference type="ARBA" id="ARBA00022840"/>
    </source>
</evidence>
<feature type="transmembrane region" description="Helical" evidence="16">
    <location>
        <begin position="599"/>
        <end position="619"/>
    </location>
</feature>
<feature type="domain" description="Guanylate cyclase" evidence="17">
    <location>
        <begin position="291"/>
        <end position="418"/>
    </location>
</feature>
<organism evidence="18 19">
    <name type="scientific">Drosophila pseudoobscura pseudoobscura</name>
    <name type="common">Fruit fly</name>
    <dbReference type="NCBI Taxonomy" id="46245"/>
    <lineage>
        <taxon>Eukaryota</taxon>
        <taxon>Metazoa</taxon>
        <taxon>Ecdysozoa</taxon>
        <taxon>Arthropoda</taxon>
        <taxon>Hexapoda</taxon>
        <taxon>Insecta</taxon>
        <taxon>Pterygota</taxon>
        <taxon>Neoptera</taxon>
        <taxon>Endopterygota</taxon>
        <taxon>Diptera</taxon>
        <taxon>Brachycera</taxon>
        <taxon>Muscomorpha</taxon>
        <taxon>Ephydroidea</taxon>
        <taxon>Drosophilidae</taxon>
        <taxon>Drosophila</taxon>
        <taxon>Sophophora</taxon>
    </lineage>
</organism>
<evidence type="ECO:0000256" key="13">
    <source>
        <dbReference type="ARBA" id="ARBA00023239"/>
    </source>
</evidence>
<proteinExistence type="inferred from homology"/>
<evidence type="ECO:0000256" key="7">
    <source>
        <dbReference type="ARBA" id="ARBA00022741"/>
    </source>
</evidence>
<evidence type="ECO:0000256" key="11">
    <source>
        <dbReference type="ARBA" id="ARBA00022998"/>
    </source>
</evidence>
<dbReference type="SMART" id="SM00044">
    <property type="entry name" value="CYCc"/>
    <property type="match status" value="2"/>
</dbReference>
<dbReference type="InterPro" id="IPR001054">
    <property type="entry name" value="A/G_cyclase"/>
</dbReference>
<evidence type="ECO:0000256" key="9">
    <source>
        <dbReference type="ARBA" id="ARBA00022842"/>
    </source>
</evidence>
<keyword evidence="6" id="KW-0479">Metal-binding</keyword>
<feature type="transmembrane region" description="Helical" evidence="16">
    <location>
        <begin position="81"/>
        <end position="102"/>
    </location>
</feature>
<name>Q2LYT7_DROPS</name>
<dbReference type="PANTHER" id="PTHR45627">
    <property type="entry name" value="ADENYLATE CYCLASE TYPE 1"/>
    <property type="match status" value="1"/>
</dbReference>
<dbReference type="Pfam" id="PF00211">
    <property type="entry name" value="Guanylate_cyc"/>
    <property type="match status" value="2"/>
</dbReference>
<dbReference type="AlphaFoldDB" id="Q2LYT7"/>
<evidence type="ECO:0000256" key="4">
    <source>
        <dbReference type="ARBA" id="ARBA00012201"/>
    </source>
</evidence>
<keyword evidence="8" id="KW-0067">ATP-binding</keyword>
<feature type="transmembrane region" description="Helical" evidence="16">
    <location>
        <begin position="199"/>
        <end position="217"/>
    </location>
</feature>
<evidence type="ECO:0000256" key="10">
    <source>
        <dbReference type="ARBA" id="ARBA00022989"/>
    </source>
</evidence>
<feature type="compositionally biased region" description="Low complexity" evidence="15">
    <location>
        <begin position="1084"/>
        <end position="1097"/>
    </location>
</feature>
<dbReference type="STRING" id="46245.Q2LYT7"/>
<dbReference type="KEGG" id="dpo:4813884"/>
<dbReference type="GO" id="GO:0006171">
    <property type="term" value="P:cAMP biosynthetic process"/>
    <property type="evidence" value="ECO:0007669"/>
    <property type="project" value="UniProtKB-KW"/>
</dbReference>
<evidence type="ECO:0000256" key="3">
    <source>
        <dbReference type="ARBA" id="ARBA00004141"/>
    </source>
</evidence>
<evidence type="ECO:0000256" key="16">
    <source>
        <dbReference type="SAM" id="Phobius"/>
    </source>
</evidence>
<dbReference type="PROSITE" id="PS00452">
    <property type="entry name" value="GUANYLATE_CYCLASE_1"/>
    <property type="match status" value="1"/>
</dbReference>
<feature type="transmembrane region" description="Helical" evidence="16">
    <location>
        <begin position="571"/>
        <end position="593"/>
    </location>
</feature>
<feature type="transmembrane region" description="Helical" evidence="16">
    <location>
        <begin position="651"/>
        <end position="669"/>
    </location>
</feature>
<comment type="cofactor">
    <cofactor evidence="2">
        <name>Mg(2+)</name>
        <dbReference type="ChEBI" id="CHEBI:18420"/>
    </cofactor>
</comment>
<dbReference type="FunCoup" id="Q2LYT7">
    <property type="interactions" value="92"/>
</dbReference>
<feature type="transmembrane region" description="Helical" evidence="16">
    <location>
        <begin position="139"/>
        <end position="158"/>
    </location>
</feature>
<dbReference type="RefSeq" id="XP_001354036.2">
    <property type="nucleotide sequence ID" value="XM_001354000.4"/>
</dbReference>
<keyword evidence="9" id="KW-0460">Magnesium</keyword>
<dbReference type="GO" id="GO:0035556">
    <property type="term" value="P:intracellular signal transduction"/>
    <property type="evidence" value="ECO:0007669"/>
    <property type="project" value="InterPro"/>
</dbReference>
<evidence type="ECO:0000313" key="19">
    <source>
        <dbReference type="RefSeq" id="XP_001354036.2"/>
    </source>
</evidence>
<comment type="catalytic activity">
    <reaction evidence="1">
        <text>ATP = 3',5'-cyclic AMP + diphosphate</text>
        <dbReference type="Rhea" id="RHEA:15389"/>
        <dbReference type="ChEBI" id="CHEBI:30616"/>
        <dbReference type="ChEBI" id="CHEBI:33019"/>
        <dbReference type="ChEBI" id="CHEBI:58165"/>
        <dbReference type="EC" id="4.6.1.1"/>
    </reaction>
</comment>
<dbReference type="FunFam" id="3.30.70.1230:FF:000024">
    <property type="entry name" value="ACXA, isoform A"/>
    <property type="match status" value="1"/>
</dbReference>
<evidence type="ECO:0000256" key="12">
    <source>
        <dbReference type="ARBA" id="ARBA00023136"/>
    </source>
</evidence>
<dbReference type="GeneID" id="4813884"/>
<comment type="similarity">
    <text evidence="14">Belongs to the adenylyl cyclase class-4/guanylyl cyclase family.</text>
</comment>
<feature type="region of interest" description="Disordered" evidence="15">
    <location>
        <begin position="1076"/>
        <end position="1097"/>
    </location>
</feature>
<keyword evidence="11" id="KW-0115">cAMP biosynthesis</keyword>
<feature type="domain" description="Guanylate cyclase" evidence="17">
    <location>
        <begin position="836"/>
        <end position="1022"/>
    </location>
</feature>
<evidence type="ECO:0000256" key="5">
    <source>
        <dbReference type="ARBA" id="ARBA00022692"/>
    </source>
</evidence>
<dbReference type="InParanoid" id="Q2LYT7"/>
<dbReference type="GO" id="GO:0005886">
    <property type="term" value="C:plasma membrane"/>
    <property type="evidence" value="ECO:0007669"/>
    <property type="project" value="TreeGrafter"/>
</dbReference>
<keyword evidence="12 16" id="KW-0472">Membrane</keyword>
<dbReference type="GO" id="GO:0046872">
    <property type="term" value="F:metal ion binding"/>
    <property type="evidence" value="ECO:0007669"/>
    <property type="project" value="UniProtKB-KW"/>
</dbReference>
<dbReference type="GO" id="GO:0004016">
    <property type="term" value="F:adenylate cyclase activity"/>
    <property type="evidence" value="ECO:0007669"/>
    <property type="project" value="UniProtKB-EC"/>
</dbReference>
<evidence type="ECO:0000256" key="2">
    <source>
        <dbReference type="ARBA" id="ARBA00001946"/>
    </source>
</evidence>
<gene>
    <name evidence="19" type="primary">LOC4813884</name>
</gene>
<dbReference type="Gene3D" id="3.30.70.1230">
    <property type="entry name" value="Nucleotide cyclase"/>
    <property type="match status" value="2"/>
</dbReference>
<evidence type="ECO:0000256" key="15">
    <source>
        <dbReference type="SAM" id="MobiDB-lite"/>
    </source>
</evidence>
<dbReference type="EC" id="4.6.1.1" evidence="4"/>
<dbReference type="OMA" id="HDQLYYE"/>
<dbReference type="GO" id="GO:0007189">
    <property type="term" value="P:adenylate cyclase-activating G protein-coupled receptor signaling pathway"/>
    <property type="evidence" value="ECO:0007669"/>
    <property type="project" value="TreeGrafter"/>
</dbReference>
<dbReference type="Proteomes" id="UP000001819">
    <property type="component" value="Chromosome X"/>
</dbReference>
<protein>
    <recommendedName>
        <fullName evidence="4">adenylate cyclase</fullName>
        <ecNumber evidence="4">4.6.1.1</ecNumber>
    </recommendedName>
</protein>
<comment type="subcellular location">
    <subcellularLocation>
        <location evidence="3">Membrane</location>
        <topology evidence="3">Multi-pass membrane protein</topology>
    </subcellularLocation>
</comment>
<keyword evidence="7" id="KW-0547">Nucleotide-binding</keyword>
<evidence type="ECO:0000313" key="18">
    <source>
        <dbReference type="Proteomes" id="UP000001819"/>
    </source>
</evidence>
<dbReference type="SUPFAM" id="SSF55073">
    <property type="entry name" value="Nucleotide cyclase"/>
    <property type="match status" value="2"/>
</dbReference>
<evidence type="ECO:0000256" key="1">
    <source>
        <dbReference type="ARBA" id="ARBA00001593"/>
    </source>
</evidence>
<evidence type="ECO:0000256" key="14">
    <source>
        <dbReference type="RuleBase" id="RU000405"/>
    </source>
</evidence>
<dbReference type="InterPro" id="IPR029787">
    <property type="entry name" value="Nucleotide_cyclase"/>
</dbReference>
<dbReference type="Bgee" id="FBgn0076833">
    <property type="expression patterns" value="Expressed in male reproductive system and 1 other cell type or tissue"/>
</dbReference>
<keyword evidence="5 16" id="KW-0812">Transmembrane</keyword>
<dbReference type="CDD" id="cd07302">
    <property type="entry name" value="CHD"/>
    <property type="match status" value="2"/>
</dbReference>
<feature type="transmembrane region" description="Helical" evidence="16">
    <location>
        <begin position="54"/>
        <end position="75"/>
    </location>
</feature>
<dbReference type="PROSITE" id="PS50125">
    <property type="entry name" value="GUANYLATE_CYCLASE_2"/>
    <property type="match status" value="2"/>
</dbReference>
<feature type="transmembrane region" description="Helical" evidence="16">
    <location>
        <begin position="730"/>
        <end position="750"/>
    </location>
</feature>